<accession>A0A2M7PS99</accession>
<evidence type="ECO:0000313" key="10">
    <source>
        <dbReference type="Proteomes" id="UP000230646"/>
    </source>
</evidence>
<dbReference type="EMBL" id="PFKO01000115">
    <property type="protein sequence ID" value="PIY33167.1"/>
    <property type="molecule type" value="Genomic_DNA"/>
</dbReference>
<accession>A0A2M7K9C2</accession>
<dbReference type="STRING" id="1805029.AUK42_04825"/>
<dbReference type="AlphaFoldDB" id="A0A1J5GBS7"/>
<dbReference type="EMBL" id="MNYY01000096">
    <property type="protein sequence ID" value="OIP69748.1"/>
    <property type="molecule type" value="Genomic_DNA"/>
</dbReference>
<evidence type="ECO:0000259" key="2">
    <source>
        <dbReference type="Pfam" id="PF11258"/>
    </source>
</evidence>
<feature type="domain" description="DUF3048" evidence="2">
    <location>
        <begin position="34"/>
        <end position="160"/>
    </location>
</feature>
<dbReference type="Proteomes" id="UP000231493">
    <property type="component" value="Unassembled WGS sequence"/>
</dbReference>
<keyword evidence="1" id="KW-0472">Membrane</keyword>
<proteinExistence type="predicted"/>
<dbReference type="Gene3D" id="3.50.90.10">
    <property type="entry name" value="YerB-like"/>
    <property type="match status" value="1"/>
</dbReference>
<dbReference type="EMBL" id="PFTV01000096">
    <property type="protein sequence ID" value="PJB56978.1"/>
    <property type="molecule type" value="Genomic_DNA"/>
</dbReference>
<dbReference type="Pfam" id="PF11258">
    <property type="entry name" value="DUF3048"/>
    <property type="match status" value="1"/>
</dbReference>
<keyword evidence="1" id="KW-1133">Transmembrane helix</keyword>
<evidence type="ECO:0000256" key="1">
    <source>
        <dbReference type="SAM" id="Phobius"/>
    </source>
</evidence>
<evidence type="ECO:0000313" key="9">
    <source>
        <dbReference type="Proteomes" id="UP000228560"/>
    </source>
</evidence>
<dbReference type="EMBL" id="PFIP01000051">
    <property type="protein sequence ID" value="PIX34727.1"/>
    <property type="molecule type" value="Genomic_DNA"/>
</dbReference>
<evidence type="ECO:0000313" key="6">
    <source>
        <dbReference type="EMBL" id="PIY33167.1"/>
    </source>
</evidence>
<name>A0A1J5GBS7_9BACT</name>
<dbReference type="SUPFAM" id="SSF159774">
    <property type="entry name" value="YerB-like"/>
    <property type="match status" value="1"/>
</dbReference>
<dbReference type="Pfam" id="PF17479">
    <property type="entry name" value="DUF3048_C"/>
    <property type="match status" value="1"/>
</dbReference>
<feature type="transmembrane region" description="Helical" evidence="1">
    <location>
        <begin position="9"/>
        <end position="27"/>
    </location>
</feature>
<comment type="caution">
    <text evidence="4">The sequence shown here is derived from an EMBL/GenBank/DDBJ whole genome shotgun (WGS) entry which is preliminary data.</text>
</comment>
<dbReference type="Proteomes" id="UP000182763">
    <property type="component" value="Unassembled WGS sequence"/>
</dbReference>
<evidence type="ECO:0000313" key="4">
    <source>
        <dbReference type="EMBL" id="OIP69748.1"/>
    </source>
</evidence>
<evidence type="ECO:0000313" key="7">
    <source>
        <dbReference type="EMBL" id="PJB56978.1"/>
    </source>
</evidence>
<sequence>MKKGIFKKLFFYRLILIFFIMFIYFTVNNSIYANTVRPLAIMVGNSFEEVVYQTGLNNAEVIYEVNVEHPYTRLMGIFINNDSTIVGPIRSSRYYFSKLAAEWSPIFAHCGGQSLKDEKVINLDQMRYPSPYWRDEKIGGWINLFTNTNNLREKCRKLGFQDEVNLSEGLLNLRTLNLSGGDISKISIKYNQKYSISYEYKPNSNTYLRYINSKPHQDSKTLENLITSNIIIQYVPIEKIFDDKEGRLEVKVIGEGIAKVFYGGHYFVSKWVKKSKDQPTLYYDSQGKLLNLNQGKIWIQIVSNDTIVWFK</sequence>
<evidence type="ECO:0000313" key="8">
    <source>
        <dbReference type="Proteomes" id="UP000182763"/>
    </source>
</evidence>
<accession>A0A1J5GBS7</accession>
<accession>A0A2M8CD53</accession>
<feature type="domain" description="DUF3048" evidence="3">
    <location>
        <begin position="186"/>
        <end position="299"/>
    </location>
</feature>
<reference evidence="5" key="3">
    <citation type="submission" date="2017-09" db="EMBL/GenBank/DDBJ databases">
        <title>Depth-based differentiation of microbial function through sediment-hosted aquifers and enrichment of novel symbionts in the deep terrestrial subsurface.</title>
        <authorList>
            <person name="Probst A.J."/>
            <person name="Ladd B."/>
            <person name="Jarett J.K."/>
            <person name="Geller-Mcgrath D.E."/>
            <person name="Sieber C.M.K."/>
            <person name="Emerson J.B."/>
            <person name="Anantharaman K."/>
            <person name="Thomas B.C."/>
            <person name="Malmstrom R."/>
            <person name="Stieglmeier M."/>
            <person name="Klingl A."/>
            <person name="Woyke T."/>
            <person name="Ryan C.M."/>
            <person name="Banfield J.F."/>
        </authorList>
    </citation>
    <scope>NUCLEOTIDE SEQUENCE</scope>
    <source>
        <strain evidence="5">CG_4_8_14_3_um_filter_34_18</strain>
    </source>
</reference>
<organism evidence="4 8">
    <name type="scientific">Candidatus Infernicultor aquiphilus</name>
    <dbReference type="NCBI Taxonomy" id="1805029"/>
    <lineage>
        <taxon>Bacteria</taxon>
        <taxon>Pseudomonadati</taxon>
        <taxon>Atribacterota</taxon>
        <taxon>Candidatus Phoenicimicrobiia</taxon>
        <taxon>Candidatus Pheonicimicrobiales</taxon>
        <taxon>Candidatus Phoenicimicrobiaceae</taxon>
        <taxon>Candidatus Infernicultor</taxon>
    </lineage>
</organism>
<dbReference type="Proteomes" id="UP000230646">
    <property type="component" value="Unassembled WGS sequence"/>
</dbReference>
<keyword evidence="1" id="KW-0812">Transmembrane</keyword>
<dbReference type="Proteomes" id="UP000228560">
    <property type="component" value="Unassembled WGS sequence"/>
</dbReference>
<evidence type="ECO:0000259" key="3">
    <source>
        <dbReference type="Pfam" id="PF17479"/>
    </source>
</evidence>
<dbReference type="InterPro" id="IPR035328">
    <property type="entry name" value="DUF3048_C"/>
</dbReference>
<reference evidence="4 8" key="1">
    <citation type="journal article" date="2016" name="Environ. Microbiol.">
        <title>Genomic resolution of a cold subsurface aquifer community provides metabolic insights for novel microbes adapted to high CO concentrations.</title>
        <authorList>
            <person name="Probst A.J."/>
            <person name="Castelle C.J."/>
            <person name="Singh A."/>
            <person name="Brown C.T."/>
            <person name="Anantharaman K."/>
            <person name="Sharon I."/>
            <person name="Hug L.A."/>
            <person name="Burstein D."/>
            <person name="Emerson J.B."/>
            <person name="Thomas B.C."/>
            <person name="Banfield J.F."/>
        </authorList>
    </citation>
    <scope>NUCLEOTIDE SEQUENCE [LARGE SCALE GENOMIC DNA]</scope>
    <source>
        <strain evidence="4">CG2_30_33_13</strain>
    </source>
</reference>
<dbReference type="InterPro" id="IPR021416">
    <property type="entry name" value="DUF3048_N"/>
</dbReference>
<protein>
    <recommendedName>
        <fullName evidence="11">DUF3048 domain-containing protein</fullName>
    </recommendedName>
</protein>
<evidence type="ECO:0008006" key="11">
    <source>
        <dbReference type="Google" id="ProtNLM"/>
    </source>
</evidence>
<gene>
    <name evidence="4" type="ORF">AUK42_04825</name>
    <name evidence="7" type="ORF">CO097_03945</name>
    <name evidence="6" type="ORF">COZ07_03210</name>
    <name evidence="5" type="ORF">COZ58_02785</name>
</gene>
<dbReference type="InterPro" id="IPR023158">
    <property type="entry name" value="YerB-like_sf"/>
</dbReference>
<evidence type="ECO:0000313" key="5">
    <source>
        <dbReference type="EMBL" id="PIX34727.1"/>
    </source>
</evidence>
<reference evidence="9 10" key="2">
    <citation type="submission" date="2017-09" db="EMBL/GenBank/DDBJ databases">
        <title>Depth-based differentiation of microbial function through sediment-hosted aquifers and enrichment of novel symbionts in the deep terrestrial subsurface.</title>
        <authorList>
            <person name="Probst A.J."/>
            <person name="Ladd B."/>
            <person name="Jarett J.K."/>
            <person name="Geller-Mcgrath D.E."/>
            <person name="Sieber C.M."/>
            <person name="Emerson J.B."/>
            <person name="Anantharaman K."/>
            <person name="Thomas B.C."/>
            <person name="Malmstrom R."/>
            <person name="Stieglmeier M."/>
            <person name="Klingl A."/>
            <person name="Woyke T."/>
            <person name="Ryan C.M."/>
            <person name="Banfield J.F."/>
        </authorList>
    </citation>
    <scope>NUCLEOTIDE SEQUENCE [LARGE SCALE GENOMIC DNA]</scope>
    <source>
        <strain evidence="6">CG_4_10_14_3_um_filter_34_13</strain>
        <strain evidence="7">CG_4_9_14_3_um_filter_33_16</strain>
    </source>
</reference>
<dbReference type="RefSeq" id="WP_406607154.1">
    <property type="nucleotide sequence ID" value="NZ_PFKO01000115.1"/>
</dbReference>